<reference evidence="1" key="1">
    <citation type="submission" date="2019-08" db="EMBL/GenBank/DDBJ databases">
        <authorList>
            <person name="Kucharzyk K."/>
            <person name="Murdoch R.W."/>
            <person name="Higgins S."/>
            <person name="Loffler F."/>
        </authorList>
    </citation>
    <scope>NUCLEOTIDE SEQUENCE</scope>
</reference>
<gene>
    <name evidence="1" type="ORF">SDC9_117427</name>
</gene>
<comment type="caution">
    <text evidence="1">The sequence shown here is derived from an EMBL/GenBank/DDBJ whole genome shotgun (WGS) entry which is preliminary data.</text>
</comment>
<evidence type="ECO:0000313" key="1">
    <source>
        <dbReference type="EMBL" id="MPM70472.1"/>
    </source>
</evidence>
<dbReference type="EMBL" id="VSSQ01023496">
    <property type="protein sequence ID" value="MPM70472.1"/>
    <property type="molecule type" value="Genomic_DNA"/>
</dbReference>
<accession>A0A645BYQ7</accession>
<dbReference type="AlphaFoldDB" id="A0A645BYQ7"/>
<proteinExistence type="predicted"/>
<protein>
    <submittedName>
        <fullName evidence="1">Uncharacterized protein</fullName>
    </submittedName>
</protein>
<sequence length="258" mass="27697">MLHLNAGVHLNEIVMPLVVYQKFQRSGIGIAHMLGDLHRVLVQFLPYLLGYGESRGELHHLLIPALEGTVPLIEMDHIAVFVAQNLHLDVLGLDEEFLHKNIVVAKGLFRLGLHQIIIDAHLFHGVAPAHAAPAAARGGLQDHREAELHRQLLSGLTIRNGILGTGGCGNPALDGKGLGGQLVAHHVQNLGAGADKLDPRLLAGPGKIAVLAQKAIAGVDRVRAVFFGKLYDAGNVQIGPQRAFIFADQIGFVSRRAE</sequence>
<dbReference type="AntiFam" id="ANF00133">
    <property type="entry name" value="Shadow ORF (opposite mccA)"/>
</dbReference>
<name>A0A645BYQ7_9ZZZZ</name>
<organism evidence="1">
    <name type="scientific">bioreactor metagenome</name>
    <dbReference type="NCBI Taxonomy" id="1076179"/>
    <lineage>
        <taxon>unclassified sequences</taxon>
        <taxon>metagenomes</taxon>
        <taxon>ecological metagenomes</taxon>
    </lineage>
</organism>